<comment type="caution">
    <text evidence="1">The sequence shown here is derived from an EMBL/GenBank/DDBJ whole genome shotgun (WGS) entry which is preliminary data.</text>
</comment>
<evidence type="ECO:0000313" key="2">
    <source>
        <dbReference type="Proteomes" id="UP001259832"/>
    </source>
</evidence>
<reference evidence="1" key="1">
    <citation type="submission" date="2023-08" db="EMBL/GenBank/DDBJ databases">
        <title>Reference Genome Resource for the Citrus Pathogen Phytophthora citrophthora.</title>
        <authorList>
            <person name="Moller H."/>
            <person name="Coetzee B."/>
            <person name="Rose L.J."/>
            <person name="Van Niekerk J.M."/>
        </authorList>
    </citation>
    <scope>NUCLEOTIDE SEQUENCE</scope>
    <source>
        <strain evidence="1">STE-U-9442</strain>
    </source>
</reference>
<sequence length="509" mass="58068">MSTYAYFHGVNRTVRHNRTVEWLKQPGGDWRNGWYEGKEGGRWYSEVLSSAPGDPYNVMHRVFDMTTGKELDCSNPDSCEAPRYSESWGNKFQVISGVRRVSSVNIANATEFGLFTYECYRFSEVKSVFDWETLLANVYTVWILHRWVLAQFLILSSGLNRKNQHFGGGINLVSSSKNFRILPIVSLPRLRMTLIAFWTVGCSFEGQQQALAEAWFAIYPAIAHFVLIYFSLLDLLGKILRRRVSDVLFGPAIFILCLLHYCRQPLASSGWLQDVDGRVATVVFSDEVDEIQLADFITSDIAWRLNGRVSFVYSFKWCLLGINLLPLLVSRSLPILPRGNSELNGLEKALALSVRNVGGLGTSPPYILMAVGGILSSSSDLRPRKSQTEVVPFLDEHEMRQKSDGGQRQVILVSNFELIRLGYVIFGDRYLTTFQEWGRMTAMTPFRAIFHLWNHRMFVWTLRPLSTNGDAEIAGGRALECTEPQLWRLDDPRLQHFKWWQVSACTIQC</sequence>
<gene>
    <name evidence="1" type="ORF">P3T76_012249</name>
</gene>
<dbReference type="AlphaFoldDB" id="A0AAD9LDC1"/>
<evidence type="ECO:0000313" key="1">
    <source>
        <dbReference type="EMBL" id="KAK1932255.1"/>
    </source>
</evidence>
<protein>
    <submittedName>
        <fullName evidence="1">Uncharacterized protein</fullName>
    </submittedName>
</protein>
<dbReference type="Proteomes" id="UP001259832">
    <property type="component" value="Unassembled WGS sequence"/>
</dbReference>
<organism evidence="1 2">
    <name type="scientific">Phytophthora citrophthora</name>
    <dbReference type="NCBI Taxonomy" id="4793"/>
    <lineage>
        <taxon>Eukaryota</taxon>
        <taxon>Sar</taxon>
        <taxon>Stramenopiles</taxon>
        <taxon>Oomycota</taxon>
        <taxon>Peronosporomycetes</taxon>
        <taxon>Peronosporales</taxon>
        <taxon>Peronosporaceae</taxon>
        <taxon>Phytophthora</taxon>
    </lineage>
</organism>
<keyword evidence="2" id="KW-1185">Reference proteome</keyword>
<dbReference type="EMBL" id="JASMQC010000030">
    <property type="protein sequence ID" value="KAK1932255.1"/>
    <property type="molecule type" value="Genomic_DNA"/>
</dbReference>
<accession>A0AAD9LDC1</accession>
<name>A0AAD9LDC1_9STRA</name>
<proteinExistence type="predicted"/>